<evidence type="ECO:0000256" key="1">
    <source>
        <dbReference type="SAM" id="MobiDB-lite"/>
    </source>
</evidence>
<feature type="region of interest" description="Disordered" evidence="1">
    <location>
        <begin position="223"/>
        <end position="245"/>
    </location>
</feature>
<evidence type="ECO:0000313" key="4">
    <source>
        <dbReference type="Proteomes" id="UP001218362"/>
    </source>
</evidence>
<dbReference type="KEGG" id="acob:P0Y56_00685"/>
<reference evidence="3" key="1">
    <citation type="submission" date="2023-03" db="EMBL/GenBank/DDBJ databases">
        <title>Andean soil-derived lignocellulolytic bacterial consortium as a source of novel taxa and putative plastic-active enzymes.</title>
        <authorList>
            <person name="Diaz-Garcia L."/>
            <person name="Chuvochina M."/>
            <person name="Feuerriegel G."/>
            <person name="Bunk B."/>
            <person name="Sproer C."/>
            <person name="Streit W.R."/>
            <person name="Rodriguez L.M."/>
            <person name="Overmann J."/>
            <person name="Jimenez D.J."/>
        </authorList>
    </citation>
    <scope>NUCLEOTIDE SEQUENCE</scope>
    <source>
        <strain evidence="3">MAG 26</strain>
    </source>
</reference>
<dbReference type="PANTHER" id="PTHR37957">
    <property type="entry name" value="BLR7070 PROTEIN"/>
    <property type="match status" value="1"/>
</dbReference>
<proteinExistence type="predicted"/>
<organism evidence="3 4">
    <name type="scientific">Candidatus Andeanibacterium colombiense</name>
    <dbReference type="NCBI Taxonomy" id="3121345"/>
    <lineage>
        <taxon>Bacteria</taxon>
        <taxon>Pseudomonadati</taxon>
        <taxon>Pseudomonadota</taxon>
        <taxon>Alphaproteobacteria</taxon>
        <taxon>Sphingomonadales</taxon>
        <taxon>Sphingomonadaceae</taxon>
        <taxon>Candidatus Andeanibacterium</taxon>
    </lineage>
</organism>
<dbReference type="Pfam" id="PF13449">
    <property type="entry name" value="Phytase-like"/>
    <property type="match status" value="1"/>
</dbReference>
<dbReference type="AlphaFoldDB" id="A0AAJ5X6F8"/>
<evidence type="ECO:0000259" key="2">
    <source>
        <dbReference type="Pfam" id="PF13449"/>
    </source>
</evidence>
<dbReference type="SUPFAM" id="SSF63829">
    <property type="entry name" value="Calcium-dependent phosphotriesterase"/>
    <property type="match status" value="1"/>
</dbReference>
<protein>
    <submittedName>
        <fullName evidence="3">Esterase-like activity of phytase family protein</fullName>
    </submittedName>
</protein>
<dbReference type="Proteomes" id="UP001218362">
    <property type="component" value="Chromosome"/>
</dbReference>
<sequence length="478" mass="50795">MPLFSAVPAWAGGEEAVTRPHLEQASGPRSVTLGGETFVNHGLVGAGSLPAGTVDFLGDTLGSISSLQIAPGSWTRVGDHYEGVLWTLPDRGRNDPSAKLFFDYAARLERFRIRFTPGDGKLDLVPEGGLELRDFRGRPFTGADPGKDRLKELGIALPAPAKGIGSGKVSLDPESLQFTRDGGFYVGDEYTANVYFFDKSGRLRGAIQLPPAVVPRRSGKLAFGSLEAPDSGRRNNQGPEGMSLSPDGRTLFVALQSALMQDSAGKGAAGRVNTRVLVYDVSRAPTPTKPSAHYVMRLPAYTGAGDGGVPDRTAAQSEIRAIDGHRFLMLARDGAGRGAGGTAPIMFKSVLLVDTAGATNLAGTKYETGTASVLQDPQDPALRPGIVPAQSVELVNLLNPPELARFGLSIEALSEKWEALDFASVLEPEHPADYFLLVGNDNDFIARHCVMSGEACDSTIDNDSRVLVYRLSLPAPLR</sequence>
<dbReference type="EMBL" id="CP119316">
    <property type="protein sequence ID" value="WEK46835.1"/>
    <property type="molecule type" value="Genomic_DNA"/>
</dbReference>
<evidence type="ECO:0000313" key="3">
    <source>
        <dbReference type="EMBL" id="WEK46835.1"/>
    </source>
</evidence>
<name>A0AAJ5X6F8_9SPHN</name>
<dbReference type="InterPro" id="IPR027372">
    <property type="entry name" value="Phytase-like_dom"/>
</dbReference>
<dbReference type="PANTHER" id="PTHR37957:SF1">
    <property type="entry name" value="PHYTASE-LIKE DOMAIN-CONTAINING PROTEIN"/>
    <property type="match status" value="1"/>
</dbReference>
<feature type="domain" description="Phytase-like" evidence="2">
    <location>
        <begin position="82"/>
        <end position="444"/>
    </location>
</feature>
<accession>A0AAJ5X6F8</accession>
<gene>
    <name evidence="3" type="ORF">P0Y56_00685</name>
</gene>